<keyword evidence="3" id="KW-1185">Reference proteome</keyword>
<protein>
    <submittedName>
        <fullName evidence="2">Uncharacterized protein</fullName>
    </submittedName>
</protein>
<organism evidence="2 3">
    <name type="scientific">Candidatus Kurthia intestinigallinarum</name>
    <dbReference type="NCBI Taxonomy" id="1562256"/>
    <lineage>
        <taxon>Bacteria</taxon>
        <taxon>Bacillati</taxon>
        <taxon>Bacillota</taxon>
        <taxon>Bacilli</taxon>
        <taxon>Bacillales</taxon>
        <taxon>Caryophanaceae</taxon>
        <taxon>Kurthia</taxon>
    </lineage>
</organism>
<dbReference type="EMBL" id="JTFC01000008">
    <property type="protein sequence ID" value="RUS58008.1"/>
    <property type="molecule type" value="Genomic_DNA"/>
</dbReference>
<proteinExistence type="predicted"/>
<reference evidence="2 3" key="1">
    <citation type="submission" date="2014-11" db="EMBL/GenBank/DDBJ databases">
        <title>Genome sequence and analysis of novel Kurthia sp.</title>
        <authorList>
            <person name="Lawson J.N."/>
            <person name="Gonzalez J.E."/>
            <person name="Rinauldi L."/>
            <person name="Xuan Z."/>
            <person name="Firman A."/>
            <person name="Shaddox L."/>
            <person name="Trudeau A."/>
            <person name="Shah S."/>
            <person name="Reiman D."/>
        </authorList>
    </citation>
    <scope>NUCLEOTIDE SEQUENCE [LARGE SCALE GENOMIC DNA]</scope>
    <source>
        <strain evidence="2 3">3B1D</strain>
    </source>
</reference>
<dbReference type="OrthoDB" id="2455659at2"/>
<feature type="signal peptide" evidence="1">
    <location>
        <begin position="1"/>
        <end position="23"/>
    </location>
</feature>
<accession>A0A433RXK3</accession>
<comment type="caution">
    <text evidence="2">The sequence shown here is derived from an EMBL/GenBank/DDBJ whole genome shotgun (WGS) entry which is preliminary data.</text>
</comment>
<feature type="chain" id="PRO_5019466325" evidence="1">
    <location>
        <begin position="24"/>
        <end position="185"/>
    </location>
</feature>
<evidence type="ECO:0000313" key="2">
    <source>
        <dbReference type="EMBL" id="RUS58008.1"/>
    </source>
</evidence>
<dbReference type="Proteomes" id="UP000288623">
    <property type="component" value="Unassembled WGS sequence"/>
</dbReference>
<evidence type="ECO:0000256" key="1">
    <source>
        <dbReference type="SAM" id="SignalP"/>
    </source>
</evidence>
<name>A0A433RXK3_9BACL</name>
<sequence>MKKWFITAVTTLSLAIAPMTSSAATVSAGSNYVPSKGYSYSTYDLEGTPKRLSNLKCSGPASLRQCTTTNYRGYTHLYNDKYLSLGVAYSDVYLTPAYKFPMTSGKTYKLKEYDLEGNAYSYRYEVKSVNTTKKVGNKTYKNVIRIKNQDGGYTFIAKNHGIVLITVKKKGKQVTYYKVTSAKKR</sequence>
<dbReference type="AlphaFoldDB" id="A0A433RXK3"/>
<gene>
    <name evidence="2" type="ORF">QI30_02315</name>
</gene>
<evidence type="ECO:0000313" key="3">
    <source>
        <dbReference type="Proteomes" id="UP000288623"/>
    </source>
</evidence>
<keyword evidence="1" id="KW-0732">Signal</keyword>
<dbReference type="RefSeq" id="WP_126989341.1">
    <property type="nucleotide sequence ID" value="NZ_JTFC01000008.1"/>
</dbReference>